<proteinExistence type="predicted"/>
<evidence type="ECO:0000313" key="4">
    <source>
        <dbReference type="Proteomes" id="UP000326939"/>
    </source>
</evidence>
<dbReference type="InterPro" id="IPR029063">
    <property type="entry name" value="SAM-dependent_MTases_sf"/>
</dbReference>
<keyword evidence="4" id="KW-1185">Reference proteome</keyword>
<dbReference type="Proteomes" id="UP000326939">
    <property type="component" value="Chromosome 2"/>
</dbReference>
<evidence type="ECO:0000256" key="1">
    <source>
        <dbReference type="ARBA" id="ARBA00022603"/>
    </source>
</evidence>
<dbReference type="EMBL" id="VDCV01000002">
    <property type="protein sequence ID" value="KAB5569463.1"/>
    <property type="molecule type" value="Genomic_DNA"/>
</dbReference>
<evidence type="ECO:0000313" key="3">
    <source>
        <dbReference type="EMBL" id="KAB5569463.1"/>
    </source>
</evidence>
<keyword evidence="2" id="KW-0808">Transferase</keyword>
<sequence length="358" mass="40811">MEGLMGFVRSPAATPIVRRSLFYASKSKKNIWLRAKLNAENDPLLQAATSAASLRFQEMYRPGKPLLFICYLTPKPLFVDPYAGCLVHPDVQMDLKECSHQYCLATKFIDDKLLSTVNHIDGLKQVVLLTDGMDTRPYRLNWPTSTVIFDISSERIFKKSAEKLQGVGAKVPRNCLFLHVPLESSDIQHSLYAKGFNGNQPSIWAIQGLPVMTLANFKEFLLVASSLAMSGCLFLGELPAWLAETEIGIKVRFRLQNRLFFSFAFSQYARLYPVVWPLAQPSTEKWMNKLFMSNGFRVDFVGYDEVAKSLGKEESPGEYKNILFVAEQLQFSDDQMETWRRELQRVEEEGDEEGFEEL</sequence>
<dbReference type="InterPro" id="IPR007213">
    <property type="entry name" value="Ppm1/Ppm2/Tcmp"/>
</dbReference>
<gene>
    <name evidence="3" type="ORF">DKX38_003256</name>
</gene>
<name>A0A5N5NRQ6_9ROSI</name>
<dbReference type="GO" id="GO:0008168">
    <property type="term" value="F:methyltransferase activity"/>
    <property type="evidence" value="ECO:0007669"/>
    <property type="project" value="UniProtKB-KW"/>
</dbReference>
<evidence type="ECO:0000256" key="2">
    <source>
        <dbReference type="ARBA" id="ARBA00022679"/>
    </source>
</evidence>
<protein>
    <recommendedName>
        <fullName evidence="5">S-adenosyl-L-methionine-dependent methyltransferase</fullName>
    </recommendedName>
</protein>
<evidence type="ECO:0008006" key="5">
    <source>
        <dbReference type="Google" id="ProtNLM"/>
    </source>
</evidence>
<dbReference type="Pfam" id="PF04072">
    <property type="entry name" value="LCM"/>
    <property type="match status" value="1"/>
</dbReference>
<keyword evidence="1" id="KW-0489">Methyltransferase</keyword>
<comment type="caution">
    <text evidence="3">The sequence shown here is derived from an EMBL/GenBank/DDBJ whole genome shotgun (WGS) entry which is preliminary data.</text>
</comment>
<reference evidence="4" key="1">
    <citation type="journal article" date="2019" name="Gigascience">
        <title>De novo genome assembly of the endangered Acer yangbiense, a plant species with extremely small populations endemic to Yunnan Province, China.</title>
        <authorList>
            <person name="Yang J."/>
            <person name="Wariss H.M."/>
            <person name="Tao L."/>
            <person name="Zhang R."/>
            <person name="Yun Q."/>
            <person name="Hollingsworth P."/>
            <person name="Dao Z."/>
            <person name="Luo G."/>
            <person name="Guo H."/>
            <person name="Ma Y."/>
            <person name="Sun W."/>
        </authorList>
    </citation>
    <scope>NUCLEOTIDE SEQUENCE [LARGE SCALE GENOMIC DNA]</scope>
    <source>
        <strain evidence="4">cv. br00</strain>
    </source>
</reference>
<organism evidence="3 4">
    <name type="scientific">Salix brachista</name>
    <dbReference type="NCBI Taxonomy" id="2182728"/>
    <lineage>
        <taxon>Eukaryota</taxon>
        <taxon>Viridiplantae</taxon>
        <taxon>Streptophyta</taxon>
        <taxon>Embryophyta</taxon>
        <taxon>Tracheophyta</taxon>
        <taxon>Spermatophyta</taxon>
        <taxon>Magnoliopsida</taxon>
        <taxon>eudicotyledons</taxon>
        <taxon>Gunneridae</taxon>
        <taxon>Pentapetalae</taxon>
        <taxon>rosids</taxon>
        <taxon>fabids</taxon>
        <taxon>Malpighiales</taxon>
        <taxon>Salicaceae</taxon>
        <taxon>Saliceae</taxon>
        <taxon>Salix</taxon>
    </lineage>
</organism>
<dbReference type="PANTHER" id="PTHR43619">
    <property type="entry name" value="S-ADENOSYL-L-METHIONINE-DEPENDENT METHYLTRANSFERASE YKTD-RELATED"/>
    <property type="match status" value="1"/>
</dbReference>
<dbReference type="AlphaFoldDB" id="A0A5N5NRQ6"/>
<accession>A0A5N5NRQ6</accession>
<dbReference type="SUPFAM" id="SSF53335">
    <property type="entry name" value="S-adenosyl-L-methionine-dependent methyltransferases"/>
    <property type="match status" value="1"/>
</dbReference>
<dbReference type="GO" id="GO:0032259">
    <property type="term" value="P:methylation"/>
    <property type="evidence" value="ECO:0007669"/>
    <property type="project" value="UniProtKB-KW"/>
</dbReference>
<dbReference type="PANTHER" id="PTHR43619:SF2">
    <property type="entry name" value="S-ADENOSYL-L-METHIONINE-DEPENDENT METHYLTRANSFERASES SUPERFAMILY PROTEIN"/>
    <property type="match status" value="1"/>
</dbReference>
<dbReference type="Gene3D" id="3.40.50.150">
    <property type="entry name" value="Vaccinia Virus protein VP39"/>
    <property type="match status" value="1"/>
</dbReference>